<proteinExistence type="predicted"/>
<sequence length="304" mass="32610">MPSPSRRNATSHNPQAPRTSQVPSNSLYTTLSRPRRPPQAASLMMKTRVAVRDNTPHRFLGLGVPAARKGVLRGLQGLFPRPAPPSPDGKENRMPHTPTKRVTRRRREYTVEAALENATCTAAGNTTITASTTSTPDTPSRHVKANSNTDDIATTLNALAAAAPPSRDIKTYSDTDDLTRTLNALALTSPCTTPLPRPRAPQAPRRSASAARQRTTTLSASTNSMHPDAVVRPETIASTYSLGALLAAYSHNSLPSLYSQDSLVEGIAVGTTRALSGEARGLGHPHAILPELMREVDRVIGEWL</sequence>
<name>A0AAD7FH92_MYCRO</name>
<feature type="region of interest" description="Disordered" evidence="1">
    <location>
        <begin position="78"/>
        <end position="104"/>
    </location>
</feature>
<feature type="compositionally biased region" description="Polar residues" evidence="1">
    <location>
        <begin position="1"/>
        <end position="32"/>
    </location>
</feature>
<evidence type="ECO:0000313" key="2">
    <source>
        <dbReference type="EMBL" id="KAJ7619888.1"/>
    </source>
</evidence>
<feature type="region of interest" description="Disordered" evidence="1">
    <location>
        <begin position="187"/>
        <end position="225"/>
    </location>
</feature>
<feature type="region of interest" description="Disordered" evidence="1">
    <location>
        <begin position="1"/>
        <end position="40"/>
    </location>
</feature>
<dbReference type="Proteomes" id="UP001221757">
    <property type="component" value="Unassembled WGS sequence"/>
</dbReference>
<gene>
    <name evidence="2" type="ORF">B0H17DRAFT_1219670</name>
</gene>
<dbReference type="AlphaFoldDB" id="A0AAD7FH92"/>
<comment type="caution">
    <text evidence="2">The sequence shown here is derived from an EMBL/GenBank/DDBJ whole genome shotgun (WGS) entry which is preliminary data.</text>
</comment>
<accession>A0AAD7FH92</accession>
<organism evidence="2 3">
    <name type="scientific">Mycena rosella</name>
    <name type="common">Pink bonnet</name>
    <name type="synonym">Agaricus rosellus</name>
    <dbReference type="NCBI Taxonomy" id="1033263"/>
    <lineage>
        <taxon>Eukaryota</taxon>
        <taxon>Fungi</taxon>
        <taxon>Dikarya</taxon>
        <taxon>Basidiomycota</taxon>
        <taxon>Agaricomycotina</taxon>
        <taxon>Agaricomycetes</taxon>
        <taxon>Agaricomycetidae</taxon>
        <taxon>Agaricales</taxon>
        <taxon>Marasmiineae</taxon>
        <taxon>Mycenaceae</taxon>
        <taxon>Mycena</taxon>
    </lineage>
</organism>
<dbReference type="EMBL" id="JARKIE010000714">
    <property type="protein sequence ID" value="KAJ7619888.1"/>
    <property type="molecule type" value="Genomic_DNA"/>
</dbReference>
<evidence type="ECO:0000256" key="1">
    <source>
        <dbReference type="SAM" id="MobiDB-lite"/>
    </source>
</evidence>
<reference evidence="2" key="1">
    <citation type="submission" date="2023-03" db="EMBL/GenBank/DDBJ databases">
        <title>Massive genome expansion in bonnet fungi (Mycena s.s.) driven by repeated elements and novel gene families across ecological guilds.</title>
        <authorList>
            <consortium name="Lawrence Berkeley National Laboratory"/>
            <person name="Harder C.B."/>
            <person name="Miyauchi S."/>
            <person name="Viragh M."/>
            <person name="Kuo A."/>
            <person name="Thoen E."/>
            <person name="Andreopoulos B."/>
            <person name="Lu D."/>
            <person name="Skrede I."/>
            <person name="Drula E."/>
            <person name="Henrissat B."/>
            <person name="Morin E."/>
            <person name="Kohler A."/>
            <person name="Barry K."/>
            <person name="LaButti K."/>
            <person name="Morin E."/>
            <person name="Salamov A."/>
            <person name="Lipzen A."/>
            <person name="Mereny Z."/>
            <person name="Hegedus B."/>
            <person name="Baldrian P."/>
            <person name="Stursova M."/>
            <person name="Weitz H."/>
            <person name="Taylor A."/>
            <person name="Grigoriev I.V."/>
            <person name="Nagy L.G."/>
            <person name="Martin F."/>
            <person name="Kauserud H."/>
        </authorList>
    </citation>
    <scope>NUCLEOTIDE SEQUENCE</scope>
    <source>
        <strain evidence="2">CBHHK067</strain>
    </source>
</reference>
<evidence type="ECO:0000313" key="3">
    <source>
        <dbReference type="Proteomes" id="UP001221757"/>
    </source>
</evidence>
<feature type="compositionally biased region" description="Low complexity" evidence="1">
    <location>
        <begin position="202"/>
        <end position="222"/>
    </location>
</feature>
<keyword evidence="3" id="KW-1185">Reference proteome</keyword>
<protein>
    <submittedName>
        <fullName evidence="2">Uncharacterized protein</fullName>
    </submittedName>
</protein>